<protein>
    <submittedName>
        <fullName evidence="2">Uncharacterized protein</fullName>
    </submittedName>
</protein>
<reference evidence="2" key="1">
    <citation type="journal article" date="2015" name="Nature">
        <title>Complex archaea that bridge the gap between prokaryotes and eukaryotes.</title>
        <authorList>
            <person name="Spang A."/>
            <person name="Saw J.H."/>
            <person name="Jorgensen S.L."/>
            <person name="Zaremba-Niedzwiedzka K."/>
            <person name="Martijn J."/>
            <person name="Lind A.E."/>
            <person name="van Eijk R."/>
            <person name="Schleper C."/>
            <person name="Guy L."/>
            <person name="Ettema T.J."/>
        </authorList>
    </citation>
    <scope>NUCLEOTIDE SEQUENCE</scope>
</reference>
<keyword evidence="1" id="KW-0812">Transmembrane</keyword>
<dbReference type="AlphaFoldDB" id="A0A0F9T473"/>
<feature type="transmembrane region" description="Helical" evidence="1">
    <location>
        <begin position="12"/>
        <end position="29"/>
    </location>
</feature>
<accession>A0A0F9T473</accession>
<evidence type="ECO:0000313" key="2">
    <source>
        <dbReference type="EMBL" id="KKN69652.1"/>
    </source>
</evidence>
<dbReference type="EMBL" id="LAZR01000422">
    <property type="protein sequence ID" value="KKN69652.1"/>
    <property type="molecule type" value="Genomic_DNA"/>
</dbReference>
<gene>
    <name evidence="2" type="ORF">LCGC14_0439550</name>
</gene>
<keyword evidence="1" id="KW-0472">Membrane</keyword>
<sequence length="161" mass="16932">MANFKGDGGMIFLMFFGLILVATLIIPIADQVFVETNTFTNTNETVTIPAVNETLDLGGRTLLTSVSVVNSTGFEVDGMFLQTGFTNGGLRSVQLTINQTASAEAGNSGNVSYTYEPDGYVSGGTASITLLIVLFAALAGLVFVVVALFGNDSFKKLIGRK</sequence>
<evidence type="ECO:0000256" key="1">
    <source>
        <dbReference type="SAM" id="Phobius"/>
    </source>
</evidence>
<proteinExistence type="predicted"/>
<feature type="transmembrane region" description="Helical" evidence="1">
    <location>
        <begin position="128"/>
        <end position="151"/>
    </location>
</feature>
<name>A0A0F9T473_9ZZZZ</name>
<comment type="caution">
    <text evidence="2">The sequence shown here is derived from an EMBL/GenBank/DDBJ whole genome shotgun (WGS) entry which is preliminary data.</text>
</comment>
<keyword evidence="1" id="KW-1133">Transmembrane helix</keyword>
<organism evidence="2">
    <name type="scientific">marine sediment metagenome</name>
    <dbReference type="NCBI Taxonomy" id="412755"/>
    <lineage>
        <taxon>unclassified sequences</taxon>
        <taxon>metagenomes</taxon>
        <taxon>ecological metagenomes</taxon>
    </lineage>
</organism>